<evidence type="ECO:0008006" key="12">
    <source>
        <dbReference type="Google" id="ProtNLM"/>
    </source>
</evidence>
<evidence type="ECO:0000256" key="8">
    <source>
        <dbReference type="SAM" id="MobiDB-lite"/>
    </source>
</evidence>
<keyword evidence="7 9" id="KW-0472">Membrane</keyword>
<comment type="similarity">
    <text evidence="2">Belongs to the multi antimicrobial extrusion (MATE) (TC 2.A.66.1) family.</text>
</comment>
<keyword evidence="5 9" id="KW-0812">Transmembrane</keyword>
<evidence type="ECO:0000256" key="2">
    <source>
        <dbReference type="ARBA" id="ARBA00010199"/>
    </source>
</evidence>
<organism evidence="10 11">
    <name type="scientific">Tritrichomonas musculus</name>
    <dbReference type="NCBI Taxonomy" id="1915356"/>
    <lineage>
        <taxon>Eukaryota</taxon>
        <taxon>Metamonada</taxon>
        <taxon>Parabasalia</taxon>
        <taxon>Tritrichomonadida</taxon>
        <taxon>Tritrichomonadidae</taxon>
        <taxon>Tritrichomonas</taxon>
    </lineage>
</organism>
<dbReference type="PANTHER" id="PTHR43549:SF2">
    <property type="entry name" value="MULTIDRUG RESISTANCE PROTEIN NORM-RELATED"/>
    <property type="match status" value="1"/>
</dbReference>
<feature type="region of interest" description="Disordered" evidence="8">
    <location>
        <begin position="150"/>
        <end position="182"/>
    </location>
</feature>
<evidence type="ECO:0000256" key="9">
    <source>
        <dbReference type="SAM" id="Phobius"/>
    </source>
</evidence>
<protein>
    <recommendedName>
        <fullName evidence="12">MatE family protein</fullName>
    </recommendedName>
</protein>
<dbReference type="CDD" id="cd12082">
    <property type="entry name" value="MATE_like"/>
    <property type="match status" value="1"/>
</dbReference>
<feature type="transmembrane region" description="Helical" evidence="9">
    <location>
        <begin position="338"/>
        <end position="357"/>
    </location>
</feature>
<sequence length="731" mass="81388">MNHHNDNQKNEDSNINKQIEILNNVNHHSKDTNNLANTKKAQNKYNPNANPKNKIHSYSKNNNNNSHHIAHQSILTDDYNSQIPIITDNPIQEPHSINAINISSNSQTHNNPKNQMNYQGYHQNINSQKMSDKNNDNTLDVNSNLDNIYGLGDYTDTQNRNESNSHQQNFDNNKLQNSNGTNVSNFVNNTINMPQINRNIIQNDQSSNSSSNNNTDSLAINIENDQTKNYYENLHDLDRGKELYALSGLTPLPTVLYLSIGPLLNQITSIIESFIQTIWVSKAIGKEGMSAISSYMPFENISRAFGLTAACSGSNAVSGLIATNKSDKEEGSQVISDLLRVCLIIGIIIPAILCPLVEKAVKWFGASEQVVKLGFNYILPILICTFFTCIYLGITGFLEGEGRPILYTVITISTTLINIAFLCPLFLFGFNTGIVGAGLAEGLSHAISGTVLFTLYFTGAFTIKPKFNHLFKKFSPLTGSALKACLSQGTANLALCIPAILIRKLLGKLSIDEEDYTNSVTGFHAVTRYTQIVDKIIIAFVTGYLPAASYAYSTKDYKRWLFLTLHVNWLCFAWGSFTSILTFAIPKHLTEVFLKENNYVSIAAPMIKIANSGGFFAFAEYTVGNMLRSLKMGLMAAIMGTLVNIIAIFGFSLLLYHTNKKNPERLMYAYPCSNLFGLVVAGAFIAYPAYKLYKEWKFFEENSIENNDDEEADKQSRPLPRIEVANVDTMI</sequence>
<keyword evidence="4" id="KW-1003">Cell membrane</keyword>
<feature type="compositionally biased region" description="Polar residues" evidence="8">
    <location>
        <begin position="28"/>
        <end position="37"/>
    </location>
</feature>
<keyword evidence="6 9" id="KW-1133">Transmembrane helix</keyword>
<dbReference type="InterPro" id="IPR052031">
    <property type="entry name" value="Membrane_Transporter-Flippase"/>
</dbReference>
<feature type="transmembrane region" description="Helical" evidence="9">
    <location>
        <begin position="442"/>
        <end position="463"/>
    </location>
</feature>
<accession>A0ABR2JCY7</accession>
<keyword evidence="3" id="KW-0813">Transport</keyword>
<name>A0ABR2JCY7_9EUKA</name>
<dbReference type="EMBL" id="JAPFFF010000012">
    <property type="protein sequence ID" value="KAK8875787.1"/>
    <property type="molecule type" value="Genomic_DNA"/>
</dbReference>
<evidence type="ECO:0000313" key="11">
    <source>
        <dbReference type="Proteomes" id="UP001470230"/>
    </source>
</evidence>
<proteinExistence type="inferred from homology"/>
<feature type="compositionally biased region" description="Low complexity" evidence="8">
    <location>
        <begin position="39"/>
        <end position="54"/>
    </location>
</feature>
<gene>
    <name evidence="10" type="ORF">M9Y10_005962</name>
</gene>
<keyword evidence="11" id="KW-1185">Reference proteome</keyword>
<feature type="transmembrane region" description="Helical" evidence="9">
    <location>
        <begin position="560"/>
        <end position="586"/>
    </location>
</feature>
<comment type="subcellular location">
    <subcellularLocation>
        <location evidence="1">Cell membrane</location>
        <topology evidence="1">Multi-pass membrane protein</topology>
    </subcellularLocation>
</comment>
<evidence type="ECO:0000256" key="4">
    <source>
        <dbReference type="ARBA" id="ARBA00022475"/>
    </source>
</evidence>
<feature type="transmembrane region" description="Helical" evidence="9">
    <location>
        <begin position="377"/>
        <end position="398"/>
    </location>
</feature>
<dbReference type="PANTHER" id="PTHR43549">
    <property type="entry name" value="MULTIDRUG RESISTANCE PROTEIN YPNP-RELATED"/>
    <property type="match status" value="1"/>
</dbReference>
<feature type="transmembrane region" description="Helical" evidence="9">
    <location>
        <begin position="668"/>
        <end position="690"/>
    </location>
</feature>
<evidence type="ECO:0000256" key="6">
    <source>
        <dbReference type="ARBA" id="ARBA00022989"/>
    </source>
</evidence>
<dbReference type="Proteomes" id="UP001470230">
    <property type="component" value="Unassembled WGS sequence"/>
</dbReference>
<evidence type="ECO:0000256" key="3">
    <source>
        <dbReference type="ARBA" id="ARBA00022448"/>
    </source>
</evidence>
<dbReference type="Pfam" id="PF01554">
    <property type="entry name" value="MatE"/>
    <property type="match status" value="1"/>
</dbReference>
<evidence type="ECO:0000313" key="10">
    <source>
        <dbReference type="EMBL" id="KAK8875787.1"/>
    </source>
</evidence>
<feature type="transmembrane region" description="Helical" evidence="9">
    <location>
        <begin position="598"/>
        <end position="621"/>
    </location>
</feature>
<evidence type="ECO:0000256" key="7">
    <source>
        <dbReference type="ARBA" id="ARBA00023136"/>
    </source>
</evidence>
<evidence type="ECO:0000256" key="5">
    <source>
        <dbReference type="ARBA" id="ARBA00022692"/>
    </source>
</evidence>
<feature type="transmembrane region" description="Helical" evidence="9">
    <location>
        <begin position="633"/>
        <end position="656"/>
    </location>
</feature>
<feature type="region of interest" description="Disordered" evidence="8">
    <location>
        <begin position="28"/>
        <end position="54"/>
    </location>
</feature>
<feature type="compositionally biased region" description="Polar residues" evidence="8">
    <location>
        <begin position="155"/>
        <end position="182"/>
    </location>
</feature>
<comment type="caution">
    <text evidence="10">The sequence shown here is derived from an EMBL/GenBank/DDBJ whole genome shotgun (WGS) entry which is preliminary data.</text>
</comment>
<reference evidence="10 11" key="1">
    <citation type="submission" date="2024-04" db="EMBL/GenBank/DDBJ databases">
        <title>Tritrichomonas musculus Genome.</title>
        <authorList>
            <person name="Alves-Ferreira E."/>
            <person name="Grigg M."/>
            <person name="Lorenzi H."/>
            <person name="Galac M."/>
        </authorList>
    </citation>
    <scope>NUCLEOTIDE SEQUENCE [LARGE SCALE GENOMIC DNA]</scope>
    <source>
        <strain evidence="10 11">EAF2021</strain>
    </source>
</reference>
<dbReference type="InterPro" id="IPR002528">
    <property type="entry name" value="MATE_fam"/>
</dbReference>
<feature type="transmembrane region" description="Helical" evidence="9">
    <location>
        <begin position="405"/>
        <end position="430"/>
    </location>
</feature>
<evidence type="ECO:0000256" key="1">
    <source>
        <dbReference type="ARBA" id="ARBA00004651"/>
    </source>
</evidence>